<gene>
    <name evidence="2" type="ORF">GH808_13640</name>
</gene>
<proteinExistence type="predicted"/>
<sequence>MSDKYGLKTRTRISNAVDSELWLKLQTLSKETMIPISKLLDKGIELVVNKYEKPVEK</sequence>
<feature type="domain" description="Predicted DNA-binding protein ribbon-helix-helix" evidence="1">
    <location>
        <begin position="9"/>
        <end position="52"/>
    </location>
</feature>
<dbReference type="InterPro" id="IPR038733">
    <property type="entry name" value="Predicted_DNA_bind_prot_RHH"/>
</dbReference>
<dbReference type="Proteomes" id="UP000603234">
    <property type="component" value="Unassembled WGS sequence"/>
</dbReference>
<organism evidence="2 3">
    <name type="scientific">Acetobacterium fimetarium</name>
    <dbReference type="NCBI Taxonomy" id="52691"/>
    <lineage>
        <taxon>Bacteria</taxon>
        <taxon>Bacillati</taxon>
        <taxon>Bacillota</taxon>
        <taxon>Clostridia</taxon>
        <taxon>Eubacteriales</taxon>
        <taxon>Eubacteriaceae</taxon>
        <taxon>Acetobacterium</taxon>
    </lineage>
</organism>
<keyword evidence="3" id="KW-1185">Reference proteome</keyword>
<comment type="caution">
    <text evidence="2">The sequence shown here is derived from an EMBL/GenBank/DDBJ whole genome shotgun (WGS) entry which is preliminary data.</text>
</comment>
<evidence type="ECO:0000313" key="3">
    <source>
        <dbReference type="Proteomes" id="UP000603234"/>
    </source>
</evidence>
<reference evidence="2 3" key="1">
    <citation type="journal article" date="2020" name="mSystems">
        <title>Defining Genomic and Predicted Metabolic Features of the Acetobacterium Genus.</title>
        <authorList>
            <person name="Ross D.E."/>
            <person name="Marshall C.W."/>
            <person name="Gulliver D."/>
            <person name="May H.D."/>
            <person name="Norman R.S."/>
        </authorList>
    </citation>
    <scope>NUCLEOTIDE SEQUENCE [LARGE SCALE GENOMIC DNA]</scope>
    <source>
        <strain evidence="2 3">DSM 8238</strain>
    </source>
</reference>
<protein>
    <submittedName>
        <fullName evidence="2">Ribbon-helix-helix domain-containing protein</fullName>
    </submittedName>
</protein>
<name>A0ABR6WY16_9FIRM</name>
<evidence type="ECO:0000313" key="2">
    <source>
        <dbReference type="EMBL" id="MBC3805455.1"/>
    </source>
</evidence>
<dbReference type="EMBL" id="WJBC01000029">
    <property type="protein sequence ID" value="MBC3805455.1"/>
    <property type="molecule type" value="Genomic_DNA"/>
</dbReference>
<evidence type="ECO:0000259" key="1">
    <source>
        <dbReference type="Pfam" id="PF12651"/>
    </source>
</evidence>
<dbReference type="Pfam" id="PF12651">
    <property type="entry name" value="RHH_3"/>
    <property type="match status" value="1"/>
</dbReference>
<accession>A0ABR6WY16</accession>
<dbReference type="RefSeq" id="WP_186843344.1">
    <property type="nucleotide sequence ID" value="NZ_WJBC01000029.1"/>
</dbReference>